<feature type="compositionally biased region" description="Low complexity" evidence="1">
    <location>
        <begin position="32"/>
        <end position="59"/>
    </location>
</feature>
<dbReference type="RefSeq" id="WP_345050270.1">
    <property type="nucleotide sequence ID" value="NZ_BAABDK010000004.1"/>
</dbReference>
<evidence type="ECO:0000256" key="2">
    <source>
        <dbReference type="SAM" id="SignalP"/>
    </source>
</evidence>
<dbReference type="SUPFAM" id="SSF56925">
    <property type="entry name" value="OMPA-like"/>
    <property type="match status" value="1"/>
</dbReference>
<feature type="signal peptide" evidence="2">
    <location>
        <begin position="1"/>
        <end position="23"/>
    </location>
</feature>
<comment type="caution">
    <text evidence="3">The sequence shown here is derived from an EMBL/GenBank/DDBJ whole genome shotgun (WGS) entry which is preliminary data.</text>
</comment>
<reference evidence="4" key="1">
    <citation type="journal article" date="2019" name="Int. J. Syst. Evol. Microbiol.">
        <title>The Global Catalogue of Microorganisms (GCM) 10K type strain sequencing project: providing services to taxonomists for standard genome sequencing and annotation.</title>
        <authorList>
            <consortium name="The Broad Institute Genomics Platform"/>
            <consortium name="The Broad Institute Genome Sequencing Center for Infectious Disease"/>
            <person name="Wu L."/>
            <person name="Ma J."/>
        </authorList>
    </citation>
    <scope>NUCLEOTIDE SEQUENCE [LARGE SCALE GENOMIC DNA]</scope>
    <source>
        <strain evidence="4">JCM 17225</strain>
    </source>
</reference>
<dbReference type="Proteomes" id="UP001501469">
    <property type="component" value="Unassembled WGS sequence"/>
</dbReference>
<feature type="compositionally biased region" description="Pro residues" evidence="1">
    <location>
        <begin position="60"/>
        <end position="70"/>
    </location>
</feature>
<organism evidence="3 4">
    <name type="scientific">Hymenobacter glaciei</name>
    <dbReference type="NCBI Taxonomy" id="877209"/>
    <lineage>
        <taxon>Bacteria</taxon>
        <taxon>Pseudomonadati</taxon>
        <taxon>Bacteroidota</taxon>
        <taxon>Cytophagia</taxon>
        <taxon>Cytophagales</taxon>
        <taxon>Hymenobacteraceae</taxon>
        <taxon>Hymenobacter</taxon>
    </lineage>
</organism>
<proteinExistence type="predicted"/>
<dbReference type="EMBL" id="BAABDK010000004">
    <property type="protein sequence ID" value="GAA4025387.1"/>
    <property type="molecule type" value="Genomic_DNA"/>
</dbReference>
<dbReference type="InterPro" id="IPR011250">
    <property type="entry name" value="OMP/PagP_B-barrel"/>
</dbReference>
<feature type="region of interest" description="Disordered" evidence="1">
    <location>
        <begin position="21"/>
        <end position="75"/>
    </location>
</feature>
<sequence>MRTFFSIMLASATVAAVPTVATAQTRKPAPKPAVRTTTKPAAKPAAKPAVAATPKATAPAPAPAPTPAPAPAAQVASSSGDIPFDVGTSVVNIGIGLGNRYGYGSGLLGGNSSVSPALSISYERGILPLGPGVLGVGAFVGYQGASYDMGGGDKWKYTDLVVTLRGAFHYPVLPNLDAYGGLSLGMRHLGTSFSGPSSSFYNAAGIDGSYNEASLNLFVGGRYYFTPSIGAFAELGYDQTYLKAGLAVKF</sequence>
<evidence type="ECO:0000256" key="1">
    <source>
        <dbReference type="SAM" id="MobiDB-lite"/>
    </source>
</evidence>
<evidence type="ECO:0000313" key="4">
    <source>
        <dbReference type="Proteomes" id="UP001501469"/>
    </source>
</evidence>
<feature type="chain" id="PRO_5046104822" description="Outer membrane protein beta-barrel domain-containing protein" evidence="2">
    <location>
        <begin position="24"/>
        <end position="250"/>
    </location>
</feature>
<evidence type="ECO:0000313" key="3">
    <source>
        <dbReference type="EMBL" id="GAA4025387.1"/>
    </source>
</evidence>
<protein>
    <recommendedName>
        <fullName evidence="5">Outer membrane protein beta-barrel domain-containing protein</fullName>
    </recommendedName>
</protein>
<evidence type="ECO:0008006" key="5">
    <source>
        <dbReference type="Google" id="ProtNLM"/>
    </source>
</evidence>
<keyword evidence="4" id="KW-1185">Reference proteome</keyword>
<gene>
    <name evidence="3" type="ORF">GCM10022409_06700</name>
</gene>
<accession>A0ABP7TF00</accession>
<keyword evidence="2" id="KW-0732">Signal</keyword>
<name>A0ABP7TF00_9BACT</name>